<feature type="region of interest" description="Disordered" evidence="1">
    <location>
        <begin position="1"/>
        <end position="44"/>
    </location>
</feature>
<dbReference type="InterPro" id="IPR038883">
    <property type="entry name" value="AN11006-like"/>
</dbReference>
<dbReference type="GeneID" id="28768290"/>
<reference evidence="2 3" key="1">
    <citation type="submission" date="2016-05" db="EMBL/GenBank/DDBJ databases">
        <title>Comparative analysis of secretome profiles of manganese(II)-oxidizing ascomycete fungi.</title>
        <authorList>
            <consortium name="DOE Joint Genome Institute"/>
            <person name="Zeiner C.A."/>
            <person name="Purvine S.O."/>
            <person name="Zink E.M."/>
            <person name="Wu S."/>
            <person name="Pasa-Tolic L."/>
            <person name="Chaput D.L."/>
            <person name="Haridas S."/>
            <person name="Grigoriev I.V."/>
            <person name="Santelli C.M."/>
            <person name="Hansel C.M."/>
        </authorList>
    </citation>
    <scope>NUCLEOTIDE SEQUENCE [LARGE SCALE GENOMIC DNA]</scope>
    <source>
        <strain evidence="2 3">AP3s5-JAC2a</strain>
    </source>
</reference>
<feature type="compositionally biased region" description="Basic and acidic residues" evidence="1">
    <location>
        <begin position="1"/>
        <end position="10"/>
    </location>
</feature>
<sequence>MESNGKRDSMDAATDVASKLEETHLHSSSQASTPSKKHPPNLTTLPASVRNKIYAHLLDTELVNIDQPNVSYTHTIKDSTLHFAASRPPFPVHTALFYTNKQLSKEARNYFYSTNLFVKFEVYSADARHAKTMLEDSGVLFSVARPGSVEGCTMHAMELKIVEKDSAVKRASVLFPAQYLPRLVNFMEQACKASGSWAPNHSLILSVVNVYKLEKARVQGDLLELFRLLSNVGRVEVKGKDLLAGYAEALQRSMMAAAFEADTWLKAVTEMTDRAEQALDKKDYDSAAQQCQAATISLTYAYLTRAETLHSQAEGFNKEIQRLRWRTELALATALHSRHAAAISSTSRLVSASTPTAAQKQIAIDLLAAETAASHALSLSTDSPSPASNPWFRSLPPELIPPNKSEWFTDNERGRSWYVLGLTHLAVGECLFAAGDLERAVGLLGEQGDQKGIEEVEQAFARARQEIDWDVRPGVGLRKAACIARREIE</sequence>
<dbReference type="EMBL" id="KV441551">
    <property type="protein sequence ID" value="OAG07018.1"/>
    <property type="molecule type" value="Genomic_DNA"/>
</dbReference>
<dbReference type="Proteomes" id="UP000077069">
    <property type="component" value="Unassembled WGS sequence"/>
</dbReference>
<dbReference type="PANTHER" id="PTHR42085:SF2">
    <property type="entry name" value="F-BOX DOMAIN-CONTAINING PROTEIN"/>
    <property type="match status" value="1"/>
</dbReference>
<gene>
    <name evidence="2" type="ORF">CC84DRAFT_1258228</name>
</gene>
<accession>A0A177CJH7</accession>
<dbReference type="RefSeq" id="XP_018037383.1">
    <property type="nucleotide sequence ID" value="XM_018184804.1"/>
</dbReference>
<dbReference type="PANTHER" id="PTHR42085">
    <property type="entry name" value="F-BOX DOMAIN-CONTAINING PROTEIN"/>
    <property type="match status" value="1"/>
</dbReference>
<keyword evidence="3" id="KW-1185">Reference proteome</keyword>
<evidence type="ECO:0000313" key="2">
    <source>
        <dbReference type="EMBL" id="OAG07018.1"/>
    </source>
</evidence>
<organism evidence="2 3">
    <name type="scientific">Paraphaeosphaeria sporulosa</name>
    <dbReference type="NCBI Taxonomy" id="1460663"/>
    <lineage>
        <taxon>Eukaryota</taxon>
        <taxon>Fungi</taxon>
        <taxon>Dikarya</taxon>
        <taxon>Ascomycota</taxon>
        <taxon>Pezizomycotina</taxon>
        <taxon>Dothideomycetes</taxon>
        <taxon>Pleosporomycetidae</taxon>
        <taxon>Pleosporales</taxon>
        <taxon>Massarineae</taxon>
        <taxon>Didymosphaeriaceae</taxon>
        <taxon>Paraphaeosphaeria</taxon>
    </lineage>
</organism>
<evidence type="ECO:0000256" key="1">
    <source>
        <dbReference type="SAM" id="MobiDB-lite"/>
    </source>
</evidence>
<dbReference type="OrthoDB" id="62952at2759"/>
<evidence type="ECO:0000313" key="3">
    <source>
        <dbReference type="Proteomes" id="UP000077069"/>
    </source>
</evidence>
<dbReference type="AlphaFoldDB" id="A0A177CJH7"/>
<dbReference type="InParanoid" id="A0A177CJH7"/>
<name>A0A177CJH7_9PLEO</name>
<protein>
    <submittedName>
        <fullName evidence="2">Uncharacterized protein</fullName>
    </submittedName>
</protein>
<proteinExistence type="predicted"/>